<dbReference type="Proteomes" id="UP000565572">
    <property type="component" value="Unassembled WGS sequence"/>
</dbReference>
<accession>A0A7W5P8M8</accession>
<keyword evidence="3" id="KW-1185">Reference proteome</keyword>
<dbReference type="GO" id="GO:0006950">
    <property type="term" value="P:response to stress"/>
    <property type="evidence" value="ECO:0007669"/>
    <property type="project" value="TreeGrafter"/>
</dbReference>
<evidence type="ECO:0000313" key="3">
    <source>
        <dbReference type="Proteomes" id="UP000565572"/>
    </source>
</evidence>
<reference evidence="2 3" key="1">
    <citation type="submission" date="2020-08" db="EMBL/GenBank/DDBJ databases">
        <title>Sequencing the genomes of 1000 actinobacteria strains.</title>
        <authorList>
            <person name="Klenk H.-P."/>
        </authorList>
    </citation>
    <scope>NUCLEOTIDE SEQUENCE [LARGE SCALE GENOMIC DNA]</scope>
    <source>
        <strain evidence="2 3">DSM 11053</strain>
    </source>
</reference>
<dbReference type="AlphaFoldDB" id="A0A7W5P8M8"/>
<dbReference type="EMBL" id="JACHZG010000004">
    <property type="protein sequence ID" value="MBB3328819.1"/>
    <property type="molecule type" value="Genomic_DNA"/>
</dbReference>
<evidence type="ECO:0000259" key="1">
    <source>
        <dbReference type="PROSITE" id="PS50995"/>
    </source>
</evidence>
<evidence type="ECO:0000313" key="2">
    <source>
        <dbReference type="EMBL" id="MBB3328819.1"/>
    </source>
</evidence>
<dbReference type="PROSITE" id="PS50995">
    <property type="entry name" value="HTH_MARR_2"/>
    <property type="match status" value="1"/>
</dbReference>
<comment type="caution">
    <text evidence="2">The sequence shown here is derived from an EMBL/GenBank/DDBJ whole genome shotgun (WGS) entry which is preliminary data.</text>
</comment>
<dbReference type="InterPro" id="IPR000835">
    <property type="entry name" value="HTH_MarR-typ"/>
</dbReference>
<name>A0A7W5P8M8_9ACTN</name>
<dbReference type="GO" id="GO:0003677">
    <property type="term" value="F:DNA binding"/>
    <property type="evidence" value="ECO:0007669"/>
    <property type="project" value="UniProtKB-KW"/>
</dbReference>
<dbReference type="RefSeq" id="WP_183342096.1">
    <property type="nucleotide sequence ID" value="NZ_JACHZG010000004.1"/>
</dbReference>
<sequence>MEPEADERDGALDPLELRAWRGLIETTALLRRRSDQLLQADSGLSGSDYPVLVTLHEVGDEVVRSTELAERIGWEQSRLSHHLARMERRGLVERRRHAADNRGSEVFITDEGRAVFLAAARGHSRTVRTDFADVLSRPQLEALADAMETLAKHLTTSPVPGRATAD</sequence>
<dbReference type="InterPro" id="IPR039422">
    <property type="entry name" value="MarR/SlyA-like"/>
</dbReference>
<proteinExistence type="predicted"/>
<protein>
    <submittedName>
        <fullName evidence="2">DNA-binding MarR family transcriptional regulator</fullName>
    </submittedName>
</protein>
<dbReference type="InterPro" id="IPR011991">
    <property type="entry name" value="ArsR-like_HTH"/>
</dbReference>
<dbReference type="Pfam" id="PF12802">
    <property type="entry name" value="MarR_2"/>
    <property type="match status" value="1"/>
</dbReference>
<dbReference type="PRINTS" id="PR00598">
    <property type="entry name" value="HTHMARR"/>
</dbReference>
<feature type="domain" description="HTH marR-type" evidence="1">
    <location>
        <begin position="16"/>
        <end position="152"/>
    </location>
</feature>
<dbReference type="SUPFAM" id="SSF46785">
    <property type="entry name" value="Winged helix' DNA-binding domain"/>
    <property type="match status" value="1"/>
</dbReference>
<keyword evidence="2" id="KW-0238">DNA-binding</keyword>
<dbReference type="CDD" id="cd00090">
    <property type="entry name" value="HTH_ARSR"/>
    <property type="match status" value="1"/>
</dbReference>
<dbReference type="GO" id="GO:0003700">
    <property type="term" value="F:DNA-binding transcription factor activity"/>
    <property type="evidence" value="ECO:0007669"/>
    <property type="project" value="InterPro"/>
</dbReference>
<dbReference type="PANTHER" id="PTHR33164:SF99">
    <property type="entry name" value="MARR FAMILY REGULATORY PROTEIN"/>
    <property type="match status" value="1"/>
</dbReference>
<dbReference type="InterPro" id="IPR036390">
    <property type="entry name" value="WH_DNA-bd_sf"/>
</dbReference>
<dbReference type="PANTHER" id="PTHR33164">
    <property type="entry name" value="TRANSCRIPTIONAL REGULATOR, MARR FAMILY"/>
    <property type="match status" value="1"/>
</dbReference>
<gene>
    <name evidence="2" type="ORF">FHX39_003812</name>
</gene>
<dbReference type="InterPro" id="IPR036388">
    <property type="entry name" value="WH-like_DNA-bd_sf"/>
</dbReference>
<dbReference type="SMART" id="SM00347">
    <property type="entry name" value="HTH_MARR"/>
    <property type="match status" value="1"/>
</dbReference>
<dbReference type="Gene3D" id="1.10.10.10">
    <property type="entry name" value="Winged helix-like DNA-binding domain superfamily/Winged helix DNA-binding domain"/>
    <property type="match status" value="1"/>
</dbReference>
<organism evidence="2 3">
    <name type="scientific">Microlunatus antarcticus</name>
    <dbReference type="NCBI Taxonomy" id="53388"/>
    <lineage>
        <taxon>Bacteria</taxon>
        <taxon>Bacillati</taxon>
        <taxon>Actinomycetota</taxon>
        <taxon>Actinomycetes</taxon>
        <taxon>Propionibacteriales</taxon>
        <taxon>Propionibacteriaceae</taxon>
        <taxon>Microlunatus</taxon>
    </lineage>
</organism>